<dbReference type="AlphaFoldDB" id="A0A542YWP7"/>
<organism evidence="2 3">
    <name type="scientific">Ornithinicoccus hortensis</name>
    <dbReference type="NCBI Taxonomy" id="82346"/>
    <lineage>
        <taxon>Bacteria</taxon>
        <taxon>Bacillati</taxon>
        <taxon>Actinomycetota</taxon>
        <taxon>Actinomycetes</taxon>
        <taxon>Micrococcales</taxon>
        <taxon>Intrasporangiaceae</taxon>
        <taxon>Ornithinicoccus</taxon>
    </lineage>
</organism>
<gene>
    <name evidence="2" type="ORF">FB467_3579</name>
</gene>
<reference evidence="2 3" key="1">
    <citation type="submission" date="2019-06" db="EMBL/GenBank/DDBJ databases">
        <title>Sequencing the genomes of 1000 actinobacteria strains.</title>
        <authorList>
            <person name="Klenk H.-P."/>
        </authorList>
    </citation>
    <scope>NUCLEOTIDE SEQUENCE [LARGE SCALE GENOMIC DNA]</scope>
    <source>
        <strain evidence="2 3">DSM 12335</strain>
    </source>
</reference>
<comment type="caution">
    <text evidence="2">The sequence shown here is derived from an EMBL/GenBank/DDBJ whole genome shotgun (WGS) entry which is preliminary data.</text>
</comment>
<evidence type="ECO:0000313" key="2">
    <source>
        <dbReference type="EMBL" id="TQL52394.1"/>
    </source>
</evidence>
<evidence type="ECO:0000256" key="1">
    <source>
        <dbReference type="SAM" id="Phobius"/>
    </source>
</evidence>
<keyword evidence="3" id="KW-1185">Reference proteome</keyword>
<keyword evidence="1" id="KW-0472">Membrane</keyword>
<name>A0A542YWP7_9MICO</name>
<dbReference type="EMBL" id="VFOP01000001">
    <property type="protein sequence ID" value="TQL52394.1"/>
    <property type="molecule type" value="Genomic_DNA"/>
</dbReference>
<feature type="transmembrane region" description="Helical" evidence="1">
    <location>
        <begin position="9"/>
        <end position="27"/>
    </location>
</feature>
<protein>
    <submittedName>
        <fullName evidence="2">Uncharacterized protein</fullName>
    </submittedName>
</protein>
<proteinExistence type="predicted"/>
<dbReference type="Proteomes" id="UP000319516">
    <property type="component" value="Unassembled WGS sequence"/>
</dbReference>
<keyword evidence="1" id="KW-0812">Transmembrane</keyword>
<evidence type="ECO:0000313" key="3">
    <source>
        <dbReference type="Proteomes" id="UP000319516"/>
    </source>
</evidence>
<sequence length="37" mass="3863">MMGTTRSGVFVRASVAIIGLIIATIVFSRPARPSTKG</sequence>
<keyword evidence="1" id="KW-1133">Transmembrane helix</keyword>
<accession>A0A542YWP7</accession>